<gene>
    <name evidence="3" type="ORF">SAMN02745121_02763</name>
</gene>
<accession>A0A1I1X6W5</accession>
<reference evidence="4" key="1">
    <citation type="submission" date="2016-10" db="EMBL/GenBank/DDBJ databases">
        <authorList>
            <person name="Varghese N."/>
            <person name="Submissions S."/>
        </authorList>
    </citation>
    <scope>NUCLEOTIDE SEQUENCE [LARGE SCALE GENOMIC DNA]</scope>
    <source>
        <strain evidence="4">ATCC 25963</strain>
    </source>
</reference>
<dbReference type="OrthoDB" id="5381007at2"/>
<feature type="chain" id="PRO_5011464042" evidence="2">
    <location>
        <begin position="28"/>
        <end position="297"/>
    </location>
</feature>
<keyword evidence="2" id="KW-0732">Signal</keyword>
<dbReference type="Proteomes" id="UP000199400">
    <property type="component" value="Unassembled WGS sequence"/>
</dbReference>
<feature type="signal peptide" evidence="2">
    <location>
        <begin position="1"/>
        <end position="27"/>
    </location>
</feature>
<evidence type="ECO:0000256" key="2">
    <source>
        <dbReference type="SAM" id="SignalP"/>
    </source>
</evidence>
<evidence type="ECO:0000313" key="3">
    <source>
        <dbReference type="EMBL" id="SFE03155.1"/>
    </source>
</evidence>
<dbReference type="EMBL" id="FOMX01000007">
    <property type="protein sequence ID" value="SFE03155.1"/>
    <property type="molecule type" value="Genomic_DNA"/>
</dbReference>
<dbReference type="RefSeq" id="WP_096328869.1">
    <property type="nucleotide sequence ID" value="NZ_FOMX01000007.1"/>
</dbReference>
<name>A0A1I1X6W5_9BACT</name>
<protein>
    <submittedName>
        <fullName evidence="3">Uncharacterized protein</fullName>
    </submittedName>
</protein>
<feature type="region of interest" description="Disordered" evidence="1">
    <location>
        <begin position="26"/>
        <end position="59"/>
    </location>
</feature>
<dbReference type="PROSITE" id="PS51257">
    <property type="entry name" value="PROKAR_LIPOPROTEIN"/>
    <property type="match status" value="1"/>
</dbReference>
<evidence type="ECO:0000313" key="4">
    <source>
        <dbReference type="Proteomes" id="UP000199400"/>
    </source>
</evidence>
<proteinExistence type="predicted"/>
<feature type="compositionally biased region" description="Polar residues" evidence="1">
    <location>
        <begin position="35"/>
        <end position="49"/>
    </location>
</feature>
<keyword evidence="4" id="KW-1185">Reference proteome</keyword>
<organism evidence="3 4">
    <name type="scientific">Nannocystis exedens</name>
    <dbReference type="NCBI Taxonomy" id="54"/>
    <lineage>
        <taxon>Bacteria</taxon>
        <taxon>Pseudomonadati</taxon>
        <taxon>Myxococcota</taxon>
        <taxon>Polyangia</taxon>
        <taxon>Nannocystales</taxon>
        <taxon>Nannocystaceae</taxon>
        <taxon>Nannocystis</taxon>
    </lineage>
</organism>
<evidence type="ECO:0000256" key="1">
    <source>
        <dbReference type="SAM" id="MobiDB-lite"/>
    </source>
</evidence>
<dbReference type="AlphaFoldDB" id="A0A1I1X6W5"/>
<sequence>MPSRLSPGFALALLGLLACGAGPTEQAGENVATHAGSTSTDGVLPTSTGADAPTGDDSSPFIARPDAAAIEECDLFLQDCPEGQKCTALNGSGTLDTFRCVPVARDPDLPGEPCSTGDQPFDGLDSCAAGSLCDEQVSDPADRVCVSFCTGSPDAPSCPSQGLPACSTAHWCSIFASGLSVCLPGCDPIRDPCPDSQVCAPLALGRGILFECLPDASGAAGAFGDGCNDGSECDPGLFCADPGAALECDPNAAGCCVPWCDLTQPSACPGAGQACQPFYGPDEAPQCLHLGVCRLLR</sequence>